<dbReference type="Proteomes" id="UP001501237">
    <property type="component" value="Unassembled WGS sequence"/>
</dbReference>
<comment type="caution">
    <text evidence="2">The sequence shown here is derived from an EMBL/GenBank/DDBJ whole genome shotgun (WGS) entry which is preliminary data.</text>
</comment>
<gene>
    <name evidence="2" type="ORF">GCM10010468_11220</name>
</gene>
<sequence>MPDPLENAPEGDILEQRADVEEPESPTSGPVPLEADEADVTEQRREVRLDEDEYR</sequence>
<evidence type="ECO:0000313" key="3">
    <source>
        <dbReference type="Proteomes" id="UP001501237"/>
    </source>
</evidence>
<protein>
    <recommendedName>
        <fullName evidence="4">Nucleotide exchange factor GrpE</fullName>
    </recommendedName>
</protein>
<name>A0ABP6Q0U6_9ACTN</name>
<proteinExistence type="predicted"/>
<evidence type="ECO:0000313" key="2">
    <source>
        <dbReference type="EMBL" id="GAA3199089.1"/>
    </source>
</evidence>
<feature type="region of interest" description="Disordered" evidence="1">
    <location>
        <begin position="1"/>
        <end position="55"/>
    </location>
</feature>
<accession>A0ABP6Q0U6</accession>
<evidence type="ECO:0000256" key="1">
    <source>
        <dbReference type="SAM" id="MobiDB-lite"/>
    </source>
</evidence>
<keyword evidence="3" id="KW-1185">Reference proteome</keyword>
<reference evidence="3" key="1">
    <citation type="journal article" date="2019" name="Int. J. Syst. Evol. Microbiol.">
        <title>The Global Catalogue of Microorganisms (GCM) 10K type strain sequencing project: providing services to taxonomists for standard genome sequencing and annotation.</title>
        <authorList>
            <consortium name="The Broad Institute Genomics Platform"/>
            <consortium name="The Broad Institute Genome Sequencing Center for Infectious Disease"/>
            <person name="Wu L."/>
            <person name="Ma J."/>
        </authorList>
    </citation>
    <scope>NUCLEOTIDE SEQUENCE [LARGE SCALE GENOMIC DNA]</scope>
    <source>
        <strain evidence="3">JCM 9377</strain>
    </source>
</reference>
<dbReference type="RefSeq" id="WP_344822862.1">
    <property type="nucleotide sequence ID" value="NZ_BAAAUV010000002.1"/>
</dbReference>
<evidence type="ECO:0008006" key="4">
    <source>
        <dbReference type="Google" id="ProtNLM"/>
    </source>
</evidence>
<dbReference type="EMBL" id="BAAAUV010000002">
    <property type="protein sequence ID" value="GAA3199089.1"/>
    <property type="molecule type" value="Genomic_DNA"/>
</dbReference>
<organism evidence="2 3">
    <name type="scientific">Actinocorallia longicatena</name>
    <dbReference type="NCBI Taxonomy" id="111803"/>
    <lineage>
        <taxon>Bacteria</taxon>
        <taxon>Bacillati</taxon>
        <taxon>Actinomycetota</taxon>
        <taxon>Actinomycetes</taxon>
        <taxon>Streptosporangiales</taxon>
        <taxon>Thermomonosporaceae</taxon>
        <taxon>Actinocorallia</taxon>
    </lineage>
</organism>